<evidence type="ECO:0000256" key="1">
    <source>
        <dbReference type="SAM" id="MobiDB-lite"/>
    </source>
</evidence>
<protein>
    <recommendedName>
        <fullName evidence="4">Transcription factor 25</fullName>
    </recommendedName>
</protein>
<accession>A0ABQ7R8M9</accession>
<feature type="region of interest" description="Disordered" evidence="1">
    <location>
        <begin position="550"/>
        <end position="571"/>
    </location>
</feature>
<dbReference type="Proteomes" id="UP000823941">
    <property type="component" value="Chromosome 1"/>
</dbReference>
<feature type="compositionally biased region" description="Basic residues" evidence="1">
    <location>
        <begin position="75"/>
        <end position="88"/>
    </location>
</feature>
<organism evidence="2 3">
    <name type="scientific">Plutella xylostella</name>
    <name type="common">Diamondback moth</name>
    <name type="synonym">Plutella maculipennis</name>
    <dbReference type="NCBI Taxonomy" id="51655"/>
    <lineage>
        <taxon>Eukaryota</taxon>
        <taxon>Metazoa</taxon>
        <taxon>Ecdysozoa</taxon>
        <taxon>Arthropoda</taxon>
        <taxon>Hexapoda</taxon>
        <taxon>Insecta</taxon>
        <taxon>Pterygota</taxon>
        <taxon>Neoptera</taxon>
        <taxon>Endopterygota</taxon>
        <taxon>Lepidoptera</taxon>
        <taxon>Glossata</taxon>
        <taxon>Ditrysia</taxon>
        <taxon>Yponomeutoidea</taxon>
        <taxon>Plutellidae</taxon>
        <taxon>Plutella</taxon>
    </lineage>
</organism>
<gene>
    <name evidence="2" type="ORF">JYU34_000761</name>
</gene>
<evidence type="ECO:0000313" key="2">
    <source>
        <dbReference type="EMBL" id="KAG7313606.1"/>
    </source>
</evidence>
<dbReference type="Pfam" id="PF04910">
    <property type="entry name" value="Tcf25"/>
    <property type="match status" value="1"/>
</dbReference>
<evidence type="ECO:0008006" key="4">
    <source>
        <dbReference type="Google" id="ProtNLM"/>
    </source>
</evidence>
<evidence type="ECO:0000313" key="3">
    <source>
        <dbReference type="Proteomes" id="UP000823941"/>
    </source>
</evidence>
<feature type="region of interest" description="Disordered" evidence="1">
    <location>
        <begin position="111"/>
        <end position="130"/>
    </location>
</feature>
<feature type="compositionally biased region" description="Acidic residues" evidence="1">
    <location>
        <begin position="54"/>
        <end position="64"/>
    </location>
</feature>
<dbReference type="InterPro" id="IPR006994">
    <property type="entry name" value="TCF25/Rqc1"/>
</dbReference>
<feature type="compositionally biased region" description="Pro residues" evidence="1">
    <location>
        <begin position="120"/>
        <end position="130"/>
    </location>
</feature>
<proteinExistence type="predicted"/>
<keyword evidence="3" id="KW-1185">Reference proteome</keyword>
<dbReference type="PANTHER" id="PTHR22684:SF0">
    <property type="entry name" value="RIBOSOME QUALITY CONTROL COMPLEX SUBUNIT TCF25"/>
    <property type="match status" value="1"/>
</dbReference>
<sequence>MSSRHLRKVLGDQSLPPPDDSEEEGYEPPCVQAPTTSRYAGLDIASASEHESNNEDADEAEDSGGNEAAALPPPRPKRRNNRRNRKAQRAAARQAAVEDEVDRSVREVNELLGEAEPAPAGKPVPADKPAPAKPSPFLRHEDAMIILSKHLNAINEQTRMFGHDVVNGGENRRRGRQPVVARHLKKCTIVPLEKYLGRFKKVGLSMSLNRREEGLDYFTFDHSADYQRRHRHYLATRPGSPEGLDLQLLQTHMIQSMEHYHVEVMVECANAMFNIENYSEAQTLLEQSIAYMQYVSHPSFDLTDPNVRLEYKYVENRPFFIAILKYLHMLTNKACHRTALELAKLLLNLDPEDPVAVLLFIDVLALRAREHEWFVTAVQRWTIERSARFLFNIKFSYALCQYHLALKHKTDLGLASNLLEEALVHYPAVLMQIMDCANHKPDERLRQHEFFTTFATSTSNQILKDLYRMYATFTWPKWREPGVMEWVETVALGVLHSYDTLQSMRDRAHTATNIRMTIFKAFPIQAMRHLIIIKPMESLICEDAIPSVESPMATDPKPSPDTINRYKYPEPAGPRVPHANSGIPLMQFFWSMNPTINLPTLPERFQPFPPPE</sequence>
<comment type="caution">
    <text evidence="2">The sequence shown here is derived from an EMBL/GenBank/DDBJ whole genome shotgun (WGS) entry which is preliminary data.</text>
</comment>
<dbReference type="EMBL" id="JAHIBW010000001">
    <property type="protein sequence ID" value="KAG7313606.1"/>
    <property type="molecule type" value="Genomic_DNA"/>
</dbReference>
<feature type="region of interest" description="Disordered" evidence="1">
    <location>
        <begin position="1"/>
        <end position="103"/>
    </location>
</feature>
<reference evidence="2 3" key="1">
    <citation type="submission" date="2021-06" db="EMBL/GenBank/DDBJ databases">
        <title>A haploid diamondback moth (Plutella xylostella L.) genome assembly resolves 31 chromosomes and identifies a diamide resistance mutation.</title>
        <authorList>
            <person name="Ward C.M."/>
            <person name="Perry K.D."/>
            <person name="Baker G."/>
            <person name="Powis K."/>
            <person name="Heckel D.G."/>
            <person name="Baxter S.W."/>
        </authorList>
    </citation>
    <scope>NUCLEOTIDE SEQUENCE [LARGE SCALE GENOMIC DNA]</scope>
    <source>
        <strain evidence="2 3">LV</strain>
        <tissue evidence="2">Single pupa</tissue>
    </source>
</reference>
<name>A0ABQ7R8M9_PLUXY</name>
<dbReference type="PANTHER" id="PTHR22684">
    <property type="entry name" value="NULP1-RELATED"/>
    <property type="match status" value="1"/>
</dbReference>